<keyword evidence="1" id="KW-0472">Membrane</keyword>
<accession>G2I8C3</accession>
<keyword evidence="1" id="KW-0812">Transmembrane</keyword>
<feature type="transmembrane region" description="Helical" evidence="1">
    <location>
        <begin position="38"/>
        <end position="57"/>
    </location>
</feature>
<name>G2I8C3_KOMMN</name>
<organism evidence="2 3">
    <name type="scientific">Komagataeibacter medellinensis (strain NBRC 3288 / BCRC 11682 / LMG 1693 / Kondo 51)</name>
    <name type="common">Gluconacetobacter medellinensis</name>
    <dbReference type="NCBI Taxonomy" id="634177"/>
    <lineage>
        <taxon>Bacteria</taxon>
        <taxon>Pseudomonadati</taxon>
        <taxon>Pseudomonadota</taxon>
        <taxon>Alphaproteobacteria</taxon>
        <taxon>Acetobacterales</taxon>
        <taxon>Acetobacteraceae</taxon>
        <taxon>Komagataeibacter</taxon>
    </lineage>
</organism>
<geneLocation type="plasmid" evidence="2 3">
    <name>pGXY010</name>
</geneLocation>
<proteinExistence type="predicted"/>
<evidence type="ECO:0000313" key="3">
    <source>
        <dbReference type="Proteomes" id="UP000009044"/>
    </source>
</evidence>
<keyword evidence="2" id="KW-0614">Plasmid</keyword>
<dbReference type="Proteomes" id="UP000009044">
    <property type="component" value="Plasmid pGXY010"/>
</dbReference>
<protein>
    <submittedName>
        <fullName evidence="2">Uncharacterized protein</fullName>
    </submittedName>
</protein>
<gene>
    <name evidence="2" type="ordered locus">GLX_30120</name>
</gene>
<evidence type="ECO:0000313" key="2">
    <source>
        <dbReference type="EMBL" id="BAK86166.1"/>
    </source>
</evidence>
<dbReference type="EMBL" id="AP012160">
    <property type="protein sequence ID" value="BAK86166.1"/>
    <property type="molecule type" value="Genomic_DNA"/>
</dbReference>
<dbReference type="AlphaFoldDB" id="G2I8C3"/>
<reference evidence="2 3" key="1">
    <citation type="journal article" date="2011" name="J. Bacteriol.">
        <title>Complete genome sequence of NBRC 3288, a unique cellulose-nonproducing strain of Gluconacetobacter xylinus isolated from vinegar.</title>
        <authorList>
            <person name="Ogino H."/>
            <person name="Azuma Y."/>
            <person name="Hosoyama A."/>
            <person name="Nakazawa H."/>
            <person name="Matsutani M."/>
            <person name="Hasegawa A."/>
            <person name="Otsuyama K."/>
            <person name="Matsushita K."/>
            <person name="Fujita N."/>
            <person name="Shirai M."/>
        </authorList>
    </citation>
    <scope>NUCLEOTIDE SEQUENCE [LARGE SCALE GENOMIC DNA]</scope>
    <source>
        <strain evidence="3">NBRC 3288 / BCRC 11682 / LMG 1693</strain>
        <plasmid evidence="2 3">pGXY010</plasmid>
    </source>
</reference>
<dbReference type="KEGG" id="gxy:GLX_30120"/>
<sequence length="61" mass="7015">MGPSDSGARHAGTRKNKKALHSRLRDYKIKLKQTFMDTPYDCMVVVYFLYASVVAGWRHVI</sequence>
<evidence type="ECO:0000256" key="1">
    <source>
        <dbReference type="SAM" id="Phobius"/>
    </source>
</evidence>
<dbReference type="HOGENOM" id="CLU_2916567_0_0_5"/>
<keyword evidence="1" id="KW-1133">Transmembrane helix</keyword>